<dbReference type="InterPro" id="IPR015720">
    <property type="entry name" value="Emp24-like"/>
</dbReference>
<evidence type="ECO:0000259" key="8">
    <source>
        <dbReference type="SMART" id="SM01190"/>
    </source>
</evidence>
<evidence type="ECO:0000256" key="6">
    <source>
        <dbReference type="ARBA" id="ARBA00023136"/>
    </source>
</evidence>
<evidence type="ECO:0000256" key="2">
    <source>
        <dbReference type="ARBA" id="ARBA00007104"/>
    </source>
</evidence>
<reference evidence="9 10" key="1">
    <citation type="submission" date="2016-11" db="EMBL/GenBank/DDBJ databases">
        <title>The macronuclear genome of Stentor coeruleus: a giant cell with tiny introns.</title>
        <authorList>
            <person name="Slabodnick M."/>
            <person name="Ruby J.G."/>
            <person name="Reiff S.B."/>
            <person name="Swart E.C."/>
            <person name="Gosai S."/>
            <person name="Prabakaran S."/>
            <person name="Witkowska E."/>
            <person name="Larue G.E."/>
            <person name="Fisher S."/>
            <person name="Freeman R.M."/>
            <person name="Gunawardena J."/>
            <person name="Chu W."/>
            <person name="Stover N.A."/>
            <person name="Gregory B.D."/>
            <person name="Nowacki M."/>
            <person name="Derisi J."/>
            <person name="Roy S.W."/>
            <person name="Marshall W.F."/>
            <person name="Sood P."/>
        </authorList>
    </citation>
    <scope>NUCLEOTIDE SEQUENCE [LARGE SCALE GENOMIC DNA]</scope>
    <source>
        <strain evidence="9">WM001</strain>
    </source>
</reference>
<keyword evidence="5 7" id="KW-1133">Transmembrane helix</keyword>
<dbReference type="EMBL" id="MPUH01001089">
    <property type="protein sequence ID" value="OMJ70424.1"/>
    <property type="molecule type" value="Genomic_DNA"/>
</dbReference>
<sequence>MKILLIISSCLGVFFMLPGYMEYCFSIEGKASRKIYGAYVISGLGDMNVLTRFFNSQSKAKYLSPKNTREGKFETVLNIDEMHELCFKSLDNEVKTISFEFSQDEYIQEQSLAGEDQFQPINDEVSLASKLLETIYRNLHFYERRERTHRDLTENTCDNILLSVLIKILVLCFLSFIQLYVLIRLINTNKLGV</sequence>
<evidence type="ECO:0000313" key="9">
    <source>
        <dbReference type="EMBL" id="OMJ70424.1"/>
    </source>
</evidence>
<dbReference type="OrthoDB" id="1929172at2759"/>
<feature type="domain" description="GOLD" evidence="8">
    <location>
        <begin position="12"/>
        <end position="187"/>
    </location>
</feature>
<dbReference type="SMART" id="SM01190">
    <property type="entry name" value="EMP24_GP25L"/>
    <property type="match status" value="1"/>
</dbReference>
<dbReference type="Proteomes" id="UP000187209">
    <property type="component" value="Unassembled WGS sequence"/>
</dbReference>
<comment type="subcellular location">
    <subcellularLocation>
        <location evidence="1">Membrane</location>
        <topology evidence="1">Single-pass type I membrane protein</topology>
    </subcellularLocation>
</comment>
<accession>A0A1R2B0W0</accession>
<dbReference type="PANTHER" id="PTHR22811">
    <property type="entry name" value="TRANSMEMBRANE EMP24 DOMAIN-CONTAINING PROTEIN"/>
    <property type="match status" value="1"/>
</dbReference>
<feature type="transmembrane region" description="Helical" evidence="7">
    <location>
        <begin position="160"/>
        <end position="183"/>
    </location>
</feature>
<gene>
    <name evidence="9" type="ORF">SteCoe_31610</name>
</gene>
<comment type="caution">
    <text evidence="9">The sequence shown here is derived from an EMBL/GenBank/DDBJ whole genome shotgun (WGS) entry which is preliminary data.</text>
</comment>
<evidence type="ECO:0000256" key="7">
    <source>
        <dbReference type="SAM" id="Phobius"/>
    </source>
</evidence>
<evidence type="ECO:0000313" key="10">
    <source>
        <dbReference type="Proteomes" id="UP000187209"/>
    </source>
</evidence>
<keyword evidence="4" id="KW-0732">Signal</keyword>
<dbReference type="InterPro" id="IPR009038">
    <property type="entry name" value="GOLD_dom"/>
</dbReference>
<dbReference type="AlphaFoldDB" id="A0A1R2B0W0"/>
<evidence type="ECO:0000256" key="5">
    <source>
        <dbReference type="ARBA" id="ARBA00022989"/>
    </source>
</evidence>
<comment type="similarity">
    <text evidence="2">Belongs to the EMP24/GP25L family.</text>
</comment>
<evidence type="ECO:0000256" key="3">
    <source>
        <dbReference type="ARBA" id="ARBA00022692"/>
    </source>
</evidence>
<dbReference type="Pfam" id="PF01105">
    <property type="entry name" value="EMP24_GP25L"/>
    <property type="match status" value="1"/>
</dbReference>
<keyword evidence="3 7" id="KW-0812">Transmembrane</keyword>
<keyword evidence="6 7" id="KW-0472">Membrane</keyword>
<dbReference type="GO" id="GO:0016020">
    <property type="term" value="C:membrane"/>
    <property type="evidence" value="ECO:0007669"/>
    <property type="project" value="UniProtKB-SubCell"/>
</dbReference>
<evidence type="ECO:0000256" key="1">
    <source>
        <dbReference type="ARBA" id="ARBA00004479"/>
    </source>
</evidence>
<evidence type="ECO:0000256" key="4">
    <source>
        <dbReference type="ARBA" id="ARBA00022729"/>
    </source>
</evidence>
<protein>
    <recommendedName>
        <fullName evidence="8">GOLD domain-containing protein</fullName>
    </recommendedName>
</protein>
<keyword evidence="10" id="KW-1185">Reference proteome</keyword>
<organism evidence="9 10">
    <name type="scientific">Stentor coeruleus</name>
    <dbReference type="NCBI Taxonomy" id="5963"/>
    <lineage>
        <taxon>Eukaryota</taxon>
        <taxon>Sar</taxon>
        <taxon>Alveolata</taxon>
        <taxon>Ciliophora</taxon>
        <taxon>Postciliodesmatophora</taxon>
        <taxon>Heterotrichea</taxon>
        <taxon>Heterotrichida</taxon>
        <taxon>Stentoridae</taxon>
        <taxon>Stentor</taxon>
    </lineage>
</organism>
<proteinExistence type="inferred from homology"/>
<name>A0A1R2B0W0_9CILI</name>